<sequence>MKMTLKKEVYKEFMEDSIMPFMSREENFIEKELIGEIILDGDLLTGVDPDELWDDTYIPCKNEYKRSDENLRNEKIDHDESDALLEEAEEFIENYDDEHTKNVEQQTEDRSVASIYERLRQRNDDDNSDEDPNPNEKYQNGEVLNEKIQEIEEDIQKHKEDVKSLDDEEQIEETHKTYEENDDLIDRIQDEIKECENQVNDVHEFVANLDDNKNENDESDDNYDESSHDDNYENDEVNKEDIFSPRKTRSGKSYVQDGMKMRPTKRNNWDRPRYNQQYLNQKNQSAIC</sequence>
<accession>A0AAD2FU46</accession>
<feature type="compositionally biased region" description="Basic and acidic residues" evidence="1">
    <location>
        <begin position="207"/>
        <end position="216"/>
    </location>
</feature>
<protein>
    <submittedName>
        <fullName evidence="2">Uncharacterized protein</fullName>
    </submittedName>
</protein>
<organism evidence="2 3">
    <name type="scientific">Cylindrotheca closterium</name>
    <dbReference type="NCBI Taxonomy" id="2856"/>
    <lineage>
        <taxon>Eukaryota</taxon>
        <taxon>Sar</taxon>
        <taxon>Stramenopiles</taxon>
        <taxon>Ochrophyta</taxon>
        <taxon>Bacillariophyta</taxon>
        <taxon>Bacillariophyceae</taxon>
        <taxon>Bacillariophycidae</taxon>
        <taxon>Bacillariales</taxon>
        <taxon>Bacillariaceae</taxon>
        <taxon>Cylindrotheca</taxon>
    </lineage>
</organism>
<evidence type="ECO:0000313" key="2">
    <source>
        <dbReference type="EMBL" id="CAJ1952143.1"/>
    </source>
</evidence>
<dbReference type="AlphaFoldDB" id="A0AAD2FU46"/>
<feature type="compositionally biased region" description="Basic and acidic residues" evidence="1">
    <location>
        <begin position="225"/>
        <end position="244"/>
    </location>
</feature>
<dbReference type="EMBL" id="CAKOGP040001801">
    <property type="protein sequence ID" value="CAJ1952143.1"/>
    <property type="molecule type" value="Genomic_DNA"/>
</dbReference>
<feature type="region of interest" description="Disordered" evidence="1">
    <location>
        <begin position="207"/>
        <end position="288"/>
    </location>
</feature>
<feature type="region of interest" description="Disordered" evidence="1">
    <location>
        <begin position="159"/>
        <end position="178"/>
    </location>
</feature>
<feature type="region of interest" description="Disordered" evidence="1">
    <location>
        <begin position="120"/>
        <end position="143"/>
    </location>
</feature>
<evidence type="ECO:0000313" key="3">
    <source>
        <dbReference type="Proteomes" id="UP001295423"/>
    </source>
</evidence>
<keyword evidence="3" id="KW-1185">Reference proteome</keyword>
<evidence type="ECO:0000256" key="1">
    <source>
        <dbReference type="SAM" id="MobiDB-lite"/>
    </source>
</evidence>
<comment type="caution">
    <text evidence="2">The sequence shown here is derived from an EMBL/GenBank/DDBJ whole genome shotgun (WGS) entry which is preliminary data.</text>
</comment>
<reference evidence="2" key="1">
    <citation type="submission" date="2023-08" db="EMBL/GenBank/DDBJ databases">
        <authorList>
            <person name="Audoor S."/>
            <person name="Bilcke G."/>
        </authorList>
    </citation>
    <scope>NUCLEOTIDE SEQUENCE</scope>
</reference>
<gene>
    <name evidence="2" type="ORF">CYCCA115_LOCUS13409</name>
</gene>
<proteinExistence type="predicted"/>
<dbReference type="Proteomes" id="UP001295423">
    <property type="component" value="Unassembled WGS sequence"/>
</dbReference>
<feature type="compositionally biased region" description="Polar residues" evidence="1">
    <location>
        <begin position="274"/>
        <end position="288"/>
    </location>
</feature>
<name>A0AAD2FU46_9STRA</name>